<dbReference type="RefSeq" id="XP_018237138.1">
    <property type="nucleotide sequence ID" value="XM_018398608.1"/>
</dbReference>
<dbReference type="GeneID" id="28959211"/>
<reference evidence="2" key="1">
    <citation type="submission" date="2007-04" db="EMBL/GenBank/DDBJ databases">
        <authorList>
            <consortium name="The Broad Institute Genome Sequencing Platform"/>
            <person name="Birren B."/>
            <person name="Lander E."/>
            <person name="Galagan J."/>
            <person name="Nusbaum C."/>
            <person name="Devon K."/>
            <person name="Ma L.-J."/>
            <person name="Jaffe D."/>
            <person name="Butler J."/>
            <person name="Alvarez P."/>
            <person name="Gnerre S."/>
            <person name="Grabherr M."/>
            <person name="Kleber M."/>
            <person name="Mauceli E."/>
            <person name="Brockman W."/>
            <person name="MacCallum I.A."/>
            <person name="Young S."/>
            <person name="LaButti K."/>
            <person name="DeCaprio D."/>
            <person name="Crawford M."/>
            <person name="Koehrsen M."/>
            <person name="Engels R."/>
            <person name="Montgomery P."/>
            <person name="Pearson M."/>
            <person name="Howarth C."/>
            <person name="Larson L."/>
            <person name="White J."/>
            <person name="O'Leary S."/>
            <person name="Kodira C."/>
            <person name="Zeng Q."/>
            <person name="Yandava C."/>
            <person name="Alvarado L."/>
            <person name="Kistler C."/>
            <person name="Shim W.-B."/>
            <person name="Kang S."/>
            <person name="Woloshuk C."/>
        </authorList>
    </citation>
    <scope>NUCLEOTIDE SEQUENCE</scope>
    <source>
        <strain evidence="2">4287</strain>
    </source>
</reference>
<dbReference type="Proteomes" id="UP000009097">
    <property type="component" value="Unassembled WGS sequence"/>
</dbReference>
<evidence type="ECO:0000313" key="3">
    <source>
        <dbReference type="Proteomes" id="UP000009097"/>
    </source>
</evidence>
<proteinExistence type="predicted"/>
<dbReference type="KEGG" id="fox:FOXG_18505"/>
<name>A0A0J9UJQ9_FUSO4</name>
<protein>
    <submittedName>
        <fullName evidence="2">Uncharacterized protein</fullName>
    </submittedName>
</protein>
<gene>
    <name evidence="2" type="ORF">FOXG_18505</name>
</gene>
<dbReference type="EMBL" id="DS231698">
    <property type="protein sequence ID" value="KNA99092.1"/>
    <property type="molecule type" value="Genomic_DNA"/>
</dbReference>
<dbReference type="AlphaFoldDB" id="A0A0J9UJQ9"/>
<sequence length="35" mass="3863">MRERAGMRLFSNRADGNLSPGHQTSPPTRGVCYAE</sequence>
<organism evidence="2 3">
    <name type="scientific">Fusarium oxysporum f. sp. lycopersici (strain 4287 / CBS 123668 / FGSC 9935 / NRRL 34936)</name>
    <name type="common">Fusarium vascular wilt of tomato</name>
    <dbReference type="NCBI Taxonomy" id="426428"/>
    <lineage>
        <taxon>Eukaryota</taxon>
        <taxon>Fungi</taxon>
        <taxon>Dikarya</taxon>
        <taxon>Ascomycota</taxon>
        <taxon>Pezizomycotina</taxon>
        <taxon>Sordariomycetes</taxon>
        <taxon>Hypocreomycetidae</taxon>
        <taxon>Hypocreales</taxon>
        <taxon>Nectriaceae</taxon>
        <taxon>Fusarium</taxon>
        <taxon>Fusarium oxysporum species complex</taxon>
    </lineage>
</organism>
<evidence type="ECO:0000256" key="1">
    <source>
        <dbReference type="SAM" id="MobiDB-lite"/>
    </source>
</evidence>
<reference evidence="2" key="2">
    <citation type="journal article" date="2010" name="Nature">
        <title>Comparative genomics reveals mobile pathogenicity chromosomes in Fusarium.</title>
        <authorList>
            <person name="Ma L.J."/>
            <person name="van der Does H.C."/>
            <person name="Borkovich K.A."/>
            <person name="Coleman J.J."/>
            <person name="Daboussi M.J."/>
            <person name="Di Pietro A."/>
            <person name="Dufresne M."/>
            <person name="Freitag M."/>
            <person name="Grabherr M."/>
            <person name="Henrissat B."/>
            <person name="Houterman P.M."/>
            <person name="Kang S."/>
            <person name="Shim W.B."/>
            <person name="Woloshuk C."/>
            <person name="Xie X."/>
            <person name="Xu J.R."/>
            <person name="Antoniw J."/>
            <person name="Baker S.E."/>
            <person name="Bluhm B.H."/>
            <person name="Breakspear A."/>
            <person name="Brown D.W."/>
            <person name="Butchko R.A."/>
            <person name="Chapman S."/>
            <person name="Coulson R."/>
            <person name="Coutinho P.M."/>
            <person name="Danchin E.G."/>
            <person name="Diener A."/>
            <person name="Gale L.R."/>
            <person name="Gardiner D.M."/>
            <person name="Goff S."/>
            <person name="Hammond-Kosack K.E."/>
            <person name="Hilburn K."/>
            <person name="Hua-Van A."/>
            <person name="Jonkers W."/>
            <person name="Kazan K."/>
            <person name="Kodira C.D."/>
            <person name="Koehrsen M."/>
            <person name="Kumar L."/>
            <person name="Lee Y.H."/>
            <person name="Li L."/>
            <person name="Manners J.M."/>
            <person name="Miranda-Saavedra D."/>
            <person name="Mukherjee M."/>
            <person name="Park G."/>
            <person name="Park J."/>
            <person name="Park S.Y."/>
            <person name="Proctor R.H."/>
            <person name="Regev A."/>
            <person name="Ruiz-Roldan M.C."/>
            <person name="Sain D."/>
            <person name="Sakthikumar S."/>
            <person name="Sykes S."/>
            <person name="Schwartz D.C."/>
            <person name="Turgeon B.G."/>
            <person name="Wapinski I."/>
            <person name="Yoder O."/>
            <person name="Young S."/>
            <person name="Zeng Q."/>
            <person name="Zhou S."/>
            <person name="Galagan J."/>
            <person name="Cuomo C.A."/>
            <person name="Kistler H.C."/>
            <person name="Rep M."/>
        </authorList>
    </citation>
    <scope>NUCLEOTIDE SEQUENCE [LARGE SCALE GENOMIC DNA]</scope>
    <source>
        <strain evidence="2">4287</strain>
    </source>
</reference>
<feature type="region of interest" description="Disordered" evidence="1">
    <location>
        <begin position="1"/>
        <end position="35"/>
    </location>
</feature>
<evidence type="ECO:0000313" key="2">
    <source>
        <dbReference type="EMBL" id="KNA99092.1"/>
    </source>
</evidence>
<dbReference type="VEuPathDB" id="FungiDB:FOXG_18505"/>
<accession>A0A0J9UJQ9</accession>